<reference evidence="1" key="1">
    <citation type="submission" date="2020-07" db="EMBL/GenBank/DDBJ databases">
        <authorList>
            <person name="Pettersson B.M.F."/>
            <person name="Behra P.R.K."/>
            <person name="Ramesh M."/>
            <person name="Das S."/>
            <person name="Dasgupta S."/>
            <person name="Kirsebom L.A."/>
        </authorList>
    </citation>
    <scope>NUCLEOTIDE SEQUENCE</scope>
    <source>
        <strain evidence="1">DSM 45406</strain>
    </source>
</reference>
<dbReference type="InterPro" id="IPR036628">
    <property type="entry name" value="Clp_N_dom_sf"/>
</dbReference>
<dbReference type="GO" id="GO:0008233">
    <property type="term" value="F:peptidase activity"/>
    <property type="evidence" value="ECO:0007669"/>
    <property type="project" value="UniProtKB-KW"/>
</dbReference>
<accession>A0A9X3BI64</accession>
<evidence type="ECO:0000313" key="2">
    <source>
        <dbReference type="Proteomes" id="UP001140272"/>
    </source>
</evidence>
<dbReference type="Proteomes" id="UP001140272">
    <property type="component" value="Unassembled WGS sequence"/>
</dbReference>
<dbReference type="Gene3D" id="1.10.1780.10">
    <property type="entry name" value="Clp, N-terminal domain"/>
    <property type="match status" value="1"/>
</dbReference>
<dbReference type="GO" id="GO:0006508">
    <property type="term" value="P:proteolysis"/>
    <property type="evidence" value="ECO:0007669"/>
    <property type="project" value="UniProtKB-KW"/>
</dbReference>
<sequence>MAIADGRGDRHIGAEHIMLAVTCAEVDLTARLLAEVGVDVAALRERLSA</sequence>
<reference evidence="1" key="2">
    <citation type="journal article" date="2022" name="BMC Genomics">
        <title>Comparative genome analysis of mycobacteria focusing on tRNA and non-coding RNA.</title>
        <authorList>
            <person name="Behra P.R.K."/>
            <person name="Pettersson B.M.F."/>
            <person name="Ramesh M."/>
            <person name="Das S."/>
            <person name="Dasgupta S."/>
            <person name="Kirsebom L.A."/>
        </authorList>
    </citation>
    <scope>NUCLEOTIDE SEQUENCE</scope>
    <source>
        <strain evidence="1">DSM 45406</strain>
    </source>
</reference>
<protein>
    <submittedName>
        <fullName evidence="1">Clp protease N-terminal domain-containing protein</fullName>
    </submittedName>
</protein>
<dbReference type="EMBL" id="JACKRN010000678">
    <property type="protein sequence ID" value="MCV7072293.1"/>
    <property type="molecule type" value="Genomic_DNA"/>
</dbReference>
<evidence type="ECO:0000313" key="1">
    <source>
        <dbReference type="EMBL" id="MCV7072293.1"/>
    </source>
</evidence>
<proteinExistence type="predicted"/>
<dbReference type="SUPFAM" id="SSF81923">
    <property type="entry name" value="Double Clp-N motif"/>
    <property type="match status" value="1"/>
</dbReference>
<comment type="caution">
    <text evidence="1">The sequence shown here is derived from an EMBL/GenBank/DDBJ whole genome shotgun (WGS) entry which is preliminary data.</text>
</comment>
<gene>
    <name evidence="1" type="ORF">H7H73_19850</name>
</gene>
<name>A0A9X3BI64_9MYCO</name>
<organism evidence="1 2">
    <name type="scientific">Mycolicibacterium rufum</name>
    <dbReference type="NCBI Taxonomy" id="318424"/>
    <lineage>
        <taxon>Bacteria</taxon>
        <taxon>Bacillati</taxon>
        <taxon>Actinomycetota</taxon>
        <taxon>Actinomycetes</taxon>
        <taxon>Mycobacteriales</taxon>
        <taxon>Mycobacteriaceae</taxon>
        <taxon>Mycolicibacterium</taxon>
    </lineage>
</organism>
<dbReference type="AlphaFoldDB" id="A0A9X3BI64"/>
<keyword evidence="1" id="KW-0645">Protease</keyword>
<keyword evidence="1" id="KW-0378">Hydrolase</keyword>